<evidence type="ECO:0000256" key="3">
    <source>
        <dbReference type="RuleBase" id="RU003476"/>
    </source>
</evidence>
<reference evidence="5 6" key="1">
    <citation type="journal article" date="2018" name="Int. J. Syst. Evol. Microbiol.">
        <title>Uliginosibacterium sediminicola sp. nov., isolated from freshwater sediment.</title>
        <authorList>
            <person name="Hwang W.M."/>
            <person name="Kim S.M."/>
            <person name="Kang K."/>
            <person name="Ahn T.Y."/>
        </authorList>
    </citation>
    <scope>NUCLEOTIDE SEQUENCE [LARGE SCALE GENOMIC DNA]</scope>
    <source>
        <strain evidence="5 6">M1-21</strain>
    </source>
</reference>
<protein>
    <submittedName>
        <fullName evidence="5">NUDIX hydrolase</fullName>
    </submittedName>
</protein>
<evidence type="ECO:0000313" key="5">
    <source>
        <dbReference type="EMBL" id="MEN3068570.1"/>
    </source>
</evidence>
<dbReference type="InterPro" id="IPR015797">
    <property type="entry name" value="NUDIX_hydrolase-like_dom_sf"/>
</dbReference>
<dbReference type="GO" id="GO:0016787">
    <property type="term" value="F:hydrolase activity"/>
    <property type="evidence" value="ECO:0007669"/>
    <property type="project" value="UniProtKB-KW"/>
</dbReference>
<dbReference type="PRINTS" id="PR00502">
    <property type="entry name" value="NUDIXFAMILY"/>
</dbReference>
<dbReference type="PROSITE" id="PS00893">
    <property type="entry name" value="NUDIX_BOX"/>
    <property type="match status" value="1"/>
</dbReference>
<gene>
    <name evidence="5" type="ORF">ABDB84_08780</name>
</gene>
<name>A0ABU9YXU9_9RHOO</name>
<comment type="caution">
    <text evidence="5">The sequence shown here is derived from an EMBL/GenBank/DDBJ whole genome shotgun (WGS) entry which is preliminary data.</text>
</comment>
<accession>A0ABU9YXU9</accession>
<dbReference type="PROSITE" id="PS51462">
    <property type="entry name" value="NUDIX"/>
    <property type="match status" value="1"/>
</dbReference>
<dbReference type="InterPro" id="IPR020476">
    <property type="entry name" value="Nudix_hydrolase"/>
</dbReference>
<dbReference type="EMBL" id="JBDIVE010000003">
    <property type="protein sequence ID" value="MEN3068570.1"/>
    <property type="molecule type" value="Genomic_DNA"/>
</dbReference>
<feature type="domain" description="Nudix hydrolase" evidence="4">
    <location>
        <begin position="5"/>
        <end position="134"/>
    </location>
</feature>
<proteinExistence type="inferred from homology"/>
<dbReference type="InterPro" id="IPR020084">
    <property type="entry name" value="NUDIX_hydrolase_CS"/>
</dbReference>
<dbReference type="PANTHER" id="PTHR16099">
    <property type="entry name" value="8-OXO-DGTP DIPHOSPHATES NUDT15"/>
    <property type="match status" value="1"/>
</dbReference>
<evidence type="ECO:0000256" key="1">
    <source>
        <dbReference type="ARBA" id="ARBA00001946"/>
    </source>
</evidence>
<dbReference type="InterPro" id="IPR000086">
    <property type="entry name" value="NUDIX_hydrolase_dom"/>
</dbReference>
<keyword evidence="6" id="KW-1185">Reference proteome</keyword>
<organism evidence="5 6">
    <name type="scientific">Uliginosibacterium sediminicola</name>
    <dbReference type="NCBI Taxonomy" id="2024550"/>
    <lineage>
        <taxon>Bacteria</taxon>
        <taxon>Pseudomonadati</taxon>
        <taxon>Pseudomonadota</taxon>
        <taxon>Betaproteobacteria</taxon>
        <taxon>Rhodocyclales</taxon>
        <taxon>Zoogloeaceae</taxon>
        <taxon>Uliginosibacterium</taxon>
    </lineage>
</organism>
<evidence type="ECO:0000256" key="2">
    <source>
        <dbReference type="ARBA" id="ARBA00022801"/>
    </source>
</evidence>
<dbReference type="RefSeq" id="WP_345919335.1">
    <property type="nucleotide sequence ID" value="NZ_JBDIVE010000003.1"/>
</dbReference>
<sequence>MADLSPKVGVGVILIRDGRVLLGQRIGAHGAGSWALPGGHLEFGERIEDCARREVLEETGLIIQQITPAPYTNDVFHADGKHYVTLFVQAHDAQGEAQRLEPAKCLGWQWCRWDALPQPLFAPLASLHGSGFRPLQVV</sequence>
<comment type="similarity">
    <text evidence="3">Belongs to the Nudix hydrolase family.</text>
</comment>
<dbReference type="SUPFAM" id="SSF55811">
    <property type="entry name" value="Nudix"/>
    <property type="match status" value="1"/>
</dbReference>
<dbReference type="CDD" id="cd04678">
    <property type="entry name" value="NUDIX_MTH2_Nudt15"/>
    <property type="match status" value="1"/>
</dbReference>
<dbReference type="Gene3D" id="3.90.79.10">
    <property type="entry name" value="Nucleoside Triphosphate Pyrophosphohydrolase"/>
    <property type="match status" value="1"/>
</dbReference>
<comment type="cofactor">
    <cofactor evidence="1">
        <name>Mg(2+)</name>
        <dbReference type="ChEBI" id="CHEBI:18420"/>
    </cofactor>
</comment>
<dbReference type="Proteomes" id="UP001410394">
    <property type="component" value="Unassembled WGS sequence"/>
</dbReference>
<keyword evidence="2 3" id="KW-0378">Hydrolase</keyword>
<dbReference type="Pfam" id="PF00293">
    <property type="entry name" value="NUDIX"/>
    <property type="match status" value="1"/>
</dbReference>
<evidence type="ECO:0000313" key="6">
    <source>
        <dbReference type="Proteomes" id="UP001410394"/>
    </source>
</evidence>
<evidence type="ECO:0000259" key="4">
    <source>
        <dbReference type="PROSITE" id="PS51462"/>
    </source>
</evidence>
<dbReference type="PANTHER" id="PTHR16099:SF5">
    <property type="entry name" value="NUCLEOTIDE TRIPHOSPHATE DIPHOSPHATASE NUDT15"/>
    <property type="match status" value="1"/>
</dbReference>